<feature type="compositionally biased region" description="Basic and acidic residues" evidence="3">
    <location>
        <begin position="57"/>
        <end position="77"/>
    </location>
</feature>
<evidence type="ECO:0000256" key="3">
    <source>
        <dbReference type="SAM" id="MobiDB-lite"/>
    </source>
</evidence>
<protein>
    <submittedName>
        <fullName evidence="5">Uncharacterized protein</fullName>
    </submittedName>
</protein>
<dbReference type="Gene3D" id="3.80.10.10">
    <property type="entry name" value="Ribonuclease Inhibitor"/>
    <property type="match status" value="4"/>
</dbReference>
<name>A0A9D3RYD8_ANGAN</name>
<evidence type="ECO:0000256" key="2">
    <source>
        <dbReference type="ARBA" id="ARBA00022737"/>
    </source>
</evidence>
<dbReference type="InterPro" id="IPR003591">
    <property type="entry name" value="Leu-rich_rpt_typical-subtyp"/>
</dbReference>
<evidence type="ECO:0000313" key="6">
    <source>
        <dbReference type="Proteomes" id="UP001044222"/>
    </source>
</evidence>
<dbReference type="PROSITE" id="PS51450">
    <property type="entry name" value="LRR"/>
    <property type="match status" value="3"/>
</dbReference>
<organism evidence="5 6">
    <name type="scientific">Anguilla anguilla</name>
    <name type="common">European freshwater eel</name>
    <name type="synonym">Muraena anguilla</name>
    <dbReference type="NCBI Taxonomy" id="7936"/>
    <lineage>
        <taxon>Eukaryota</taxon>
        <taxon>Metazoa</taxon>
        <taxon>Chordata</taxon>
        <taxon>Craniata</taxon>
        <taxon>Vertebrata</taxon>
        <taxon>Euteleostomi</taxon>
        <taxon>Actinopterygii</taxon>
        <taxon>Neopterygii</taxon>
        <taxon>Teleostei</taxon>
        <taxon>Anguilliformes</taxon>
        <taxon>Anguillidae</taxon>
        <taxon>Anguilla</taxon>
    </lineage>
</organism>
<evidence type="ECO:0000256" key="4">
    <source>
        <dbReference type="SAM" id="SignalP"/>
    </source>
</evidence>
<dbReference type="InterPro" id="IPR050333">
    <property type="entry name" value="SLRP"/>
</dbReference>
<proteinExistence type="predicted"/>
<keyword evidence="2" id="KW-0677">Repeat</keyword>
<evidence type="ECO:0000256" key="1">
    <source>
        <dbReference type="ARBA" id="ARBA00022614"/>
    </source>
</evidence>
<comment type="caution">
    <text evidence="5">The sequence shown here is derived from an EMBL/GenBank/DDBJ whole genome shotgun (WGS) entry which is preliminary data.</text>
</comment>
<dbReference type="EMBL" id="JAFIRN010000007">
    <property type="protein sequence ID" value="KAG5845981.1"/>
    <property type="molecule type" value="Genomic_DNA"/>
</dbReference>
<feature type="signal peptide" evidence="4">
    <location>
        <begin position="1"/>
        <end position="17"/>
    </location>
</feature>
<dbReference type="PANTHER" id="PTHR45712:SF18">
    <property type="entry name" value="PODOCAN-LIKE PROTEIN 1"/>
    <property type="match status" value="1"/>
</dbReference>
<sequence>MEKFALMLWIFLVPLHAYVLQPSADVVAIEDSWSEGRSWYEDGKDGTGEPLPSAGDQDSHGEGGAEQERGPRAEAGRWRGRNVMMQMETTEKTIKRGKGMRKATEKEIWRNGEVWMRKTKRVVQCSDKVLDKIPYGIPYNARYVLLMNNQISGIQLDLLREYMSLEFLVLSNNLLTDGGIEGAFEGMRHLKRLYLDRNHLESISTDLPLSLEELRLDGNNVSVMSEVAWARCPSLQVLSLNNNSLGPESVPDGVFTPLTNLRTLSLVHNLLTAVPVHLPTNVKELYLRGNHIDQVPGDAFTEGSELLVLDLSANRLTNKGLTKASLRPLAHLENLNLEGNLLKNIPQHLPPTLRTLSLEGNAITSVSKAAFLKLPHLEHLGLSRNQITRVAPGAFWGLPALHQLELGHNVLRQVPRRLPPSLHSVSLVHNKIHSVPRDSFCTKGKDSPLSRLVRVHLEHNLIHLADLDTQAFSCLRGYQVIHLY</sequence>
<dbReference type="InterPro" id="IPR032675">
    <property type="entry name" value="LRR_dom_sf"/>
</dbReference>
<keyword evidence="6" id="KW-1185">Reference proteome</keyword>
<dbReference type="Proteomes" id="UP001044222">
    <property type="component" value="Chromosome 7"/>
</dbReference>
<dbReference type="Pfam" id="PF13855">
    <property type="entry name" value="LRR_8"/>
    <property type="match status" value="4"/>
</dbReference>
<reference evidence="5" key="1">
    <citation type="submission" date="2021-01" db="EMBL/GenBank/DDBJ databases">
        <title>A chromosome-scale assembly of European eel, Anguilla anguilla.</title>
        <authorList>
            <person name="Henkel C."/>
            <person name="Jong-Raadsen S.A."/>
            <person name="Dufour S."/>
            <person name="Weltzien F.-A."/>
            <person name="Palstra A.P."/>
            <person name="Pelster B."/>
            <person name="Spaink H.P."/>
            <person name="Van Den Thillart G.E."/>
            <person name="Jansen H."/>
            <person name="Zahm M."/>
            <person name="Klopp C."/>
            <person name="Cedric C."/>
            <person name="Louis A."/>
            <person name="Berthelot C."/>
            <person name="Parey E."/>
            <person name="Roest Crollius H."/>
            <person name="Montfort J."/>
            <person name="Robinson-Rechavi M."/>
            <person name="Bucao C."/>
            <person name="Bouchez O."/>
            <person name="Gislard M."/>
            <person name="Lluch J."/>
            <person name="Milhes M."/>
            <person name="Lampietro C."/>
            <person name="Lopez Roques C."/>
            <person name="Donnadieu C."/>
            <person name="Braasch I."/>
            <person name="Desvignes T."/>
            <person name="Postlethwait J."/>
            <person name="Bobe J."/>
            <person name="Guiguen Y."/>
            <person name="Dirks R."/>
        </authorList>
    </citation>
    <scope>NUCLEOTIDE SEQUENCE</scope>
    <source>
        <strain evidence="5">Tag_6206</strain>
        <tissue evidence="5">Liver</tissue>
    </source>
</reference>
<accession>A0A9D3RYD8</accession>
<feature type="region of interest" description="Disordered" evidence="3">
    <location>
        <begin position="39"/>
        <end position="80"/>
    </location>
</feature>
<dbReference type="PANTHER" id="PTHR45712">
    <property type="entry name" value="AGAP008170-PA"/>
    <property type="match status" value="1"/>
</dbReference>
<keyword evidence="4" id="KW-0732">Signal</keyword>
<keyword evidence="1" id="KW-0433">Leucine-rich repeat</keyword>
<dbReference type="InterPro" id="IPR001611">
    <property type="entry name" value="Leu-rich_rpt"/>
</dbReference>
<dbReference type="SUPFAM" id="SSF52058">
    <property type="entry name" value="L domain-like"/>
    <property type="match status" value="1"/>
</dbReference>
<feature type="chain" id="PRO_5039500230" evidence="4">
    <location>
        <begin position="18"/>
        <end position="484"/>
    </location>
</feature>
<evidence type="ECO:0000313" key="5">
    <source>
        <dbReference type="EMBL" id="KAG5845981.1"/>
    </source>
</evidence>
<dbReference type="AlphaFoldDB" id="A0A9D3RYD8"/>
<dbReference type="SMART" id="SM00369">
    <property type="entry name" value="LRR_TYP"/>
    <property type="match status" value="9"/>
</dbReference>
<gene>
    <name evidence="5" type="ORF">ANANG_G00144910</name>
</gene>
<dbReference type="GO" id="GO:0005615">
    <property type="term" value="C:extracellular space"/>
    <property type="evidence" value="ECO:0007669"/>
    <property type="project" value="TreeGrafter"/>
</dbReference>